<dbReference type="GO" id="GO:0051603">
    <property type="term" value="P:proteolysis involved in protein catabolic process"/>
    <property type="evidence" value="ECO:0007669"/>
    <property type="project" value="InterPro"/>
</dbReference>
<dbReference type="InterPro" id="IPR029055">
    <property type="entry name" value="Ntn_hydrolases_N"/>
</dbReference>
<comment type="subcellular location">
    <subcellularLocation>
        <location evidence="1">Nucleus</location>
    </subcellularLocation>
</comment>
<feature type="repeat" description="PPR" evidence="4">
    <location>
        <begin position="810"/>
        <end position="844"/>
    </location>
</feature>
<evidence type="ECO:0000313" key="7">
    <source>
        <dbReference type="Proteomes" id="UP000654075"/>
    </source>
</evidence>
<gene>
    <name evidence="6" type="ORF">PGLA1383_LOCUS22708</name>
</gene>
<evidence type="ECO:0008006" key="8">
    <source>
        <dbReference type="Google" id="ProtNLM"/>
    </source>
</evidence>
<dbReference type="PANTHER" id="PTHR32194:SF2">
    <property type="entry name" value="PROTEASOME SUBUNIT BETA TYPE-1"/>
    <property type="match status" value="1"/>
</dbReference>
<dbReference type="OrthoDB" id="185373at2759"/>
<sequence length="967" mass="106769">VVVAADTRLSSGYRIHTRNCSKVTQLTDKCVIASCGMKSDAITLHKHLKAKIVMYEHQHRKQPSVTAIAQMLSTTLYYKRFFPYYTFNVLCGVDHEGKGATYHYDAIGSFERCPYTTSGSGSKLVMGVLDAQIDRENQTASADPLTKQDIVELCKDVLSSVGERDIFTGDGGEIFIIDAGGVSKINFELKKDCVRNTRRLAIYHFSGQPESLQTGVQNYQPQQVEKLNRRFDRLKCYLDKLAWPAITHFQAFGEDHELPVALDKTRALRQLSRGELEYAAGFFDGDGCVSVNNPSMRSCSLAVNQSSSHGEALLLFHAAFGGSITLSSSGQGCKRAVVKWRVCGHSARAAAAALQNASLVKTLQLQMAAEWPVCPSRRRELTKQMSEIKRSYTLSTWNTCSWHYLAGFFDAEGHIHVPACGFGVRLGVTQKHAEILHVIQGFLEEEGVNCAVIRGYQNWHRLEVSKIDACRLVLRRLIAAGMLVKKAAAEVVLGMTLSEYTSVREELSGLVGLQGRYVRLGADACGRSKSIHSLQLQIRRQISSRKLPEAELLKVQLLGLQQEHVLLKAESRLQLLRRDIRLLLGCCLSSFRLKIDLALNAASPMTVQSETGTRHDCLKICTGWSSFAEKLVHEVARSCIQPFKMSRELCLWRQDWHLGWAGSTFFGSLARSGTGNGGGAERFSEAAHQWQLALKLLDDMVACVANGRQSLSLLASMPQQRLTPDAISYNEMPEKRIARDEISYNAAISAGEKGGQWQLALGLLSEMPEQRLVPDAISCNAAISACEKGGEWEFALDLLGQMPLMGVWPNKITYSAAISACEKGGQWQMALTILSLMPAAGVAPNEISCSASISACEKAGQWQMALAMLRLMPGMKLLPNEISYNAAISASEKAGRWPFALSLLGEMAVARVDRSIVSFSAGISSCQKDWQWTLVCCCCCCSWYYCSCFCCYCCLLLLLLWLILLLL</sequence>
<dbReference type="Pfam" id="PF13812">
    <property type="entry name" value="PPR_3"/>
    <property type="match status" value="2"/>
</dbReference>
<keyword evidence="5" id="KW-1133">Transmembrane helix</keyword>
<dbReference type="InterPro" id="IPR002885">
    <property type="entry name" value="PPR_rpt"/>
</dbReference>
<dbReference type="InterPro" id="IPR011990">
    <property type="entry name" value="TPR-like_helical_dom_sf"/>
</dbReference>
<dbReference type="SUPFAM" id="SSF56235">
    <property type="entry name" value="N-terminal nucleophile aminohydrolases (Ntn hydrolases)"/>
    <property type="match status" value="1"/>
</dbReference>
<reference evidence="6" key="1">
    <citation type="submission" date="2021-02" db="EMBL/GenBank/DDBJ databases">
        <authorList>
            <person name="Dougan E. K."/>
            <person name="Rhodes N."/>
            <person name="Thang M."/>
            <person name="Chan C."/>
        </authorList>
    </citation>
    <scope>NUCLEOTIDE SEQUENCE</scope>
</reference>
<evidence type="ECO:0000256" key="2">
    <source>
        <dbReference type="ARBA" id="ARBA00022490"/>
    </source>
</evidence>
<feature type="repeat" description="PPR" evidence="4">
    <location>
        <begin position="740"/>
        <end position="774"/>
    </location>
</feature>
<dbReference type="Pfam" id="PF00227">
    <property type="entry name" value="Proteasome"/>
    <property type="match status" value="1"/>
</dbReference>
<dbReference type="PROSITE" id="PS51476">
    <property type="entry name" value="PROTEASOME_BETA_2"/>
    <property type="match status" value="1"/>
</dbReference>
<feature type="transmembrane region" description="Helical" evidence="5">
    <location>
        <begin position="942"/>
        <end position="966"/>
    </location>
</feature>
<proteinExistence type="predicted"/>
<dbReference type="Gene3D" id="1.25.40.10">
    <property type="entry name" value="Tetratricopeptide repeat domain"/>
    <property type="match status" value="2"/>
</dbReference>
<dbReference type="Gene3D" id="3.10.28.10">
    <property type="entry name" value="Homing endonucleases"/>
    <property type="match status" value="2"/>
</dbReference>
<keyword evidence="2" id="KW-0963">Cytoplasm</keyword>
<dbReference type="GO" id="GO:0005634">
    <property type="term" value="C:nucleus"/>
    <property type="evidence" value="ECO:0007669"/>
    <property type="project" value="UniProtKB-SubCell"/>
</dbReference>
<dbReference type="PROSITE" id="PS51375">
    <property type="entry name" value="PPR"/>
    <property type="match status" value="4"/>
</dbReference>
<dbReference type="InterPro" id="IPR001353">
    <property type="entry name" value="Proteasome_sua/b"/>
</dbReference>
<feature type="repeat" description="PPR" evidence="4">
    <location>
        <begin position="845"/>
        <end position="879"/>
    </location>
</feature>
<dbReference type="Gene3D" id="3.60.20.10">
    <property type="entry name" value="Glutamine Phosphoribosylpyrophosphate, subunit 1, domain 1"/>
    <property type="match status" value="1"/>
</dbReference>
<dbReference type="NCBIfam" id="TIGR00756">
    <property type="entry name" value="PPR"/>
    <property type="match status" value="1"/>
</dbReference>
<keyword evidence="3" id="KW-0647">Proteasome</keyword>
<dbReference type="EMBL" id="CAJNNV010016589">
    <property type="protein sequence ID" value="CAE8604552.1"/>
    <property type="molecule type" value="Genomic_DNA"/>
</dbReference>
<dbReference type="SUPFAM" id="SSF55608">
    <property type="entry name" value="Homing endonucleases"/>
    <property type="match status" value="2"/>
</dbReference>
<evidence type="ECO:0000256" key="5">
    <source>
        <dbReference type="SAM" id="Phobius"/>
    </source>
</evidence>
<evidence type="ECO:0000256" key="4">
    <source>
        <dbReference type="PROSITE-ProRule" id="PRU00708"/>
    </source>
</evidence>
<feature type="repeat" description="PPR" evidence="4">
    <location>
        <begin position="775"/>
        <end position="809"/>
    </location>
</feature>
<comment type="caution">
    <text evidence="6">The sequence shown here is derived from an EMBL/GenBank/DDBJ whole genome shotgun (WGS) entry which is preliminary data.</text>
</comment>
<feature type="non-terminal residue" evidence="6">
    <location>
        <position position="967"/>
    </location>
</feature>
<dbReference type="PANTHER" id="PTHR32194">
    <property type="entry name" value="METALLOPROTEASE TLDD"/>
    <property type="match status" value="1"/>
</dbReference>
<dbReference type="Proteomes" id="UP000654075">
    <property type="component" value="Unassembled WGS sequence"/>
</dbReference>
<evidence type="ECO:0000313" key="6">
    <source>
        <dbReference type="EMBL" id="CAE8604552.1"/>
    </source>
</evidence>
<dbReference type="InterPro" id="IPR027434">
    <property type="entry name" value="Homing_endonucl"/>
</dbReference>
<name>A0A813ERC3_POLGL</name>
<evidence type="ECO:0000256" key="3">
    <source>
        <dbReference type="ARBA" id="ARBA00022942"/>
    </source>
</evidence>
<accession>A0A813ERC3</accession>
<keyword evidence="5" id="KW-0812">Transmembrane</keyword>
<dbReference type="GO" id="GO:0005737">
    <property type="term" value="C:cytoplasm"/>
    <property type="evidence" value="ECO:0007669"/>
    <property type="project" value="TreeGrafter"/>
</dbReference>
<keyword evidence="5" id="KW-0472">Membrane</keyword>
<protein>
    <recommendedName>
        <fullName evidence="8">Proteasome endopeptidase complex</fullName>
    </recommendedName>
</protein>
<dbReference type="AlphaFoldDB" id="A0A813ERC3"/>
<dbReference type="InterPro" id="IPR023333">
    <property type="entry name" value="Proteasome_suB-type"/>
</dbReference>
<keyword evidence="7" id="KW-1185">Reference proteome</keyword>
<organism evidence="6 7">
    <name type="scientific">Polarella glacialis</name>
    <name type="common">Dinoflagellate</name>
    <dbReference type="NCBI Taxonomy" id="89957"/>
    <lineage>
        <taxon>Eukaryota</taxon>
        <taxon>Sar</taxon>
        <taxon>Alveolata</taxon>
        <taxon>Dinophyceae</taxon>
        <taxon>Suessiales</taxon>
        <taxon>Suessiaceae</taxon>
        <taxon>Polarella</taxon>
    </lineage>
</organism>
<evidence type="ECO:0000256" key="1">
    <source>
        <dbReference type="ARBA" id="ARBA00004123"/>
    </source>
</evidence>
<dbReference type="GO" id="GO:0005839">
    <property type="term" value="C:proteasome core complex"/>
    <property type="evidence" value="ECO:0007669"/>
    <property type="project" value="InterPro"/>
</dbReference>